<evidence type="ECO:0000256" key="4">
    <source>
        <dbReference type="ARBA" id="ARBA00022516"/>
    </source>
</evidence>
<dbReference type="GO" id="GO:0009922">
    <property type="term" value="F:fatty acid elongase activity"/>
    <property type="evidence" value="ECO:0000318"/>
    <property type="project" value="GO_Central"/>
</dbReference>
<comment type="catalytic activity">
    <reaction evidence="12">
        <text>a very-long-chain acyl-CoA + malonyl-CoA + H(+) = a very-long-chain 3-oxoacyl-CoA + CO2 + CoA</text>
        <dbReference type="Rhea" id="RHEA:32727"/>
        <dbReference type="ChEBI" id="CHEBI:15378"/>
        <dbReference type="ChEBI" id="CHEBI:16526"/>
        <dbReference type="ChEBI" id="CHEBI:57287"/>
        <dbReference type="ChEBI" id="CHEBI:57384"/>
        <dbReference type="ChEBI" id="CHEBI:90725"/>
        <dbReference type="ChEBI" id="CHEBI:90736"/>
        <dbReference type="EC" id="2.3.1.199"/>
    </reaction>
</comment>
<name>A0A804I7D0_MUSAM</name>
<proteinExistence type="inferred from homology"/>
<evidence type="ECO:0000256" key="3">
    <source>
        <dbReference type="ARBA" id="ARBA00012307"/>
    </source>
</evidence>
<gene>
    <name evidence="14" type="ORF">GSMUA_204600.1</name>
</gene>
<feature type="transmembrane region" description="Helical" evidence="13">
    <location>
        <begin position="151"/>
        <end position="170"/>
    </location>
</feature>
<dbReference type="Proteomes" id="UP000012960">
    <property type="component" value="Unplaced"/>
</dbReference>
<reference evidence="14" key="1">
    <citation type="submission" date="2021-03" db="EMBL/GenBank/DDBJ databases">
        <authorList>
            <consortium name="Genoscope - CEA"/>
            <person name="William W."/>
        </authorList>
    </citation>
    <scope>NUCLEOTIDE SEQUENCE</scope>
    <source>
        <strain evidence="14">Doubled-haploid Pahang</strain>
    </source>
</reference>
<dbReference type="GO" id="GO:0034625">
    <property type="term" value="P:fatty acid elongation, monounsaturated fatty acid"/>
    <property type="evidence" value="ECO:0000318"/>
    <property type="project" value="GO_Central"/>
</dbReference>
<keyword evidence="11" id="KW-0275">Fatty acid biosynthesis</keyword>
<dbReference type="GO" id="GO:0005789">
    <property type="term" value="C:endoplasmic reticulum membrane"/>
    <property type="evidence" value="ECO:0000318"/>
    <property type="project" value="GO_Central"/>
</dbReference>
<feature type="transmembrane region" description="Helical" evidence="13">
    <location>
        <begin position="176"/>
        <end position="196"/>
    </location>
</feature>
<dbReference type="OrthoDB" id="434092at2759"/>
<evidence type="ECO:0000313" key="16">
    <source>
        <dbReference type="Proteomes" id="UP000012960"/>
    </source>
</evidence>
<keyword evidence="7" id="KW-0276">Fatty acid metabolism</keyword>
<dbReference type="FunCoup" id="A0A804I7D0">
    <property type="interactions" value="1994"/>
</dbReference>
<dbReference type="AlphaFoldDB" id="A0A804I7D0"/>
<dbReference type="EMBL" id="HG996468">
    <property type="protein sequence ID" value="CAG1848874.1"/>
    <property type="molecule type" value="Genomic_DNA"/>
</dbReference>
<organism evidence="15 16">
    <name type="scientific">Musa acuminata subsp. malaccensis</name>
    <name type="common">Wild banana</name>
    <name type="synonym">Musa malaccensis</name>
    <dbReference type="NCBI Taxonomy" id="214687"/>
    <lineage>
        <taxon>Eukaryota</taxon>
        <taxon>Viridiplantae</taxon>
        <taxon>Streptophyta</taxon>
        <taxon>Embryophyta</taxon>
        <taxon>Tracheophyta</taxon>
        <taxon>Spermatophyta</taxon>
        <taxon>Magnoliopsida</taxon>
        <taxon>Liliopsida</taxon>
        <taxon>Zingiberales</taxon>
        <taxon>Musaceae</taxon>
        <taxon>Musa</taxon>
    </lineage>
</organism>
<keyword evidence="8 13" id="KW-1133">Transmembrane helix</keyword>
<dbReference type="GO" id="GO:0042761">
    <property type="term" value="P:very long-chain fatty acid biosynthetic process"/>
    <property type="evidence" value="ECO:0000318"/>
    <property type="project" value="GO_Central"/>
</dbReference>
<dbReference type="InterPro" id="IPR002076">
    <property type="entry name" value="ELO_fam"/>
</dbReference>
<dbReference type="Pfam" id="PF01151">
    <property type="entry name" value="ELO"/>
    <property type="match status" value="1"/>
</dbReference>
<dbReference type="InterPro" id="IPR030457">
    <property type="entry name" value="ELO_CS"/>
</dbReference>
<dbReference type="EC" id="2.3.1.199" evidence="3"/>
<evidence type="ECO:0000256" key="9">
    <source>
        <dbReference type="ARBA" id="ARBA00023098"/>
    </source>
</evidence>
<feature type="transmembrane region" description="Helical" evidence="13">
    <location>
        <begin position="77"/>
        <end position="101"/>
    </location>
</feature>
<keyword evidence="6 13" id="KW-0812">Transmembrane</keyword>
<keyword evidence="4" id="KW-0444">Lipid biosynthesis</keyword>
<keyword evidence="5" id="KW-0808">Transferase</keyword>
<keyword evidence="16" id="KW-1185">Reference proteome</keyword>
<dbReference type="InParanoid" id="A0A804I7D0"/>
<evidence type="ECO:0000256" key="1">
    <source>
        <dbReference type="ARBA" id="ARBA00004141"/>
    </source>
</evidence>
<evidence type="ECO:0000256" key="13">
    <source>
        <dbReference type="SAM" id="Phobius"/>
    </source>
</evidence>
<keyword evidence="10 13" id="KW-0472">Membrane</keyword>
<evidence type="ECO:0000256" key="7">
    <source>
        <dbReference type="ARBA" id="ARBA00022832"/>
    </source>
</evidence>
<reference evidence="15" key="2">
    <citation type="submission" date="2021-05" db="UniProtKB">
        <authorList>
            <consortium name="EnsemblPlants"/>
        </authorList>
    </citation>
    <scope>IDENTIFICATION</scope>
    <source>
        <strain evidence="15">subsp. malaccensis</strain>
    </source>
</reference>
<comment type="subcellular location">
    <subcellularLocation>
        <location evidence="1">Membrane</location>
        <topology evidence="1">Multi-pass membrane protein</topology>
    </subcellularLocation>
</comment>
<dbReference type="Gramene" id="Ma03_t01680.1">
    <property type="protein sequence ID" value="Ma03_p01680.1"/>
    <property type="gene ID" value="Ma03_g01680"/>
</dbReference>
<dbReference type="OMA" id="WIFCFPP"/>
<keyword evidence="9" id="KW-0443">Lipid metabolism</keyword>
<evidence type="ECO:0000313" key="15">
    <source>
        <dbReference type="EnsemblPlants" id="Ma03_p01680.1"/>
    </source>
</evidence>
<sequence>MEVGRMATWVQGQLRRLLVEHPVIESFEWRPNETFGASVPFVATAVATYLTLVFLFGRSIIPLPHPSPALLRLLSSAHNLLLLILSAAMAAGCALSATARLPSPRWLFCFPPSAIPRAGPLFFWAHVFYLSKLYELGDTLLILLAVPRRRLTFLHVYHHAVVVVMCYVWLATAQSLMPIALVTNAAVHVVMYAYYFSSSAGRRWPPRWKRAVTDLQIAQFVFSFLVSGIFLWYHFTGGGCEGMRGWLFNAVFNASLLALFIDFHLKAYKEAKKKPKTKAAAAASPKAAES</sequence>
<dbReference type="GO" id="GO:0030148">
    <property type="term" value="P:sphingolipid biosynthetic process"/>
    <property type="evidence" value="ECO:0000318"/>
    <property type="project" value="GO_Central"/>
</dbReference>
<dbReference type="PANTHER" id="PTHR11157">
    <property type="entry name" value="FATTY ACID ACYL TRANSFERASE-RELATED"/>
    <property type="match status" value="1"/>
</dbReference>
<dbReference type="PROSITE" id="PS01188">
    <property type="entry name" value="ELO"/>
    <property type="match status" value="1"/>
</dbReference>
<evidence type="ECO:0000256" key="8">
    <source>
        <dbReference type="ARBA" id="ARBA00022989"/>
    </source>
</evidence>
<evidence type="ECO:0000313" key="14">
    <source>
        <dbReference type="EMBL" id="CAG1848874.1"/>
    </source>
</evidence>
<evidence type="ECO:0000256" key="2">
    <source>
        <dbReference type="ARBA" id="ARBA00007263"/>
    </source>
</evidence>
<comment type="similarity">
    <text evidence="2">Belongs to the ELO family.</text>
</comment>
<evidence type="ECO:0000256" key="5">
    <source>
        <dbReference type="ARBA" id="ARBA00022679"/>
    </source>
</evidence>
<dbReference type="GO" id="GO:0034626">
    <property type="term" value="P:fatty acid elongation, polyunsaturated fatty acid"/>
    <property type="evidence" value="ECO:0000318"/>
    <property type="project" value="GO_Central"/>
</dbReference>
<dbReference type="PANTHER" id="PTHR11157:SF134">
    <property type="entry name" value="ELONGATION OF FATTY ACIDS PROTEIN 1-RELATED"/>
    <property type="match status" value="1"/>
</dbReference>
<protein>
    <recommendedName>
        <fullName evidence="3">very-long-chain 3-oxoacyl-CoA synthase</fullName>
        <ecNumber evidence="3">2.3.1.199</ecNumber>
    </recommendedName>
</protein>
<feature type="transmembrane region" description="Helical" evidence="13">
    <location>
        <begin position="121"/>
        <end position="144"/>
    </location>
</feature>
<feature type="transmembrane region" description="Helical" evidence="13">
    <location>
        <begin position="247"/>
        <end position="265"/>
    </location>
</feature>
<evidence type="ECO:0000256" key="6">
    <source>
        <dbReference type="ARBA" id="ARBA00022692"/>
    </source>
</evidence>
<dbReference type="GO" id="GO:0019367">
    <property type="term" value="P:fatty acid elongation, saturated fatty acid"/>
    <property type="evidence" value="ECO:0000318"/>
    <property type="project" value="GO_Central"/>
</dbReference>
<feature type="transmembrane region" description="Helical" evidence="13">
    <location>
        <begin position="35"/>
        <end position="56"/>
    </location>
</feature>
<evidence type="ECO:0000256" key="12">
    <source>
        <dbReference type="ARBA" id="ARBA00047375"/>
    </source>
</evidence>
<evidence type="ECO:0000256" key="10">
    <source>
        <dbReference type="ARBA" id="ARBA00023136"/>
    </source>
</evidence>
<evidence type="ECO:0000256" key="11">
    <source>
        <dbReference type="ARBA" id="ARBA00023160"/>
    </source>
</evidence>
<feature type="transmembrane region" description="Helical" evidence="13">
    <location>
        <begin position="217"/>
        <end position="235"/>
    </location>
</feature>
<accession>A0A804I7D0</accession>
<dbReference type="EnsemblPlants" id="Ma03_t01680.1">
    <property type="protein sequence ID" value="Ma03_p01680.1"/>
    <property type="gene ID" value="Ma03_g01680"/>
</dbReference>